<comment type="caution">
    <text evidence="2">The sequence shown here is derived from an EMBL/GenBank/DDBJ whole genome shotgun (WGS) entry which is preliminary data.</text>
</comment>
<name>A0A9P3LC50_9APHY</name>
<feature type="region of interest" description="Disordered" evidence="1">
    <location>
        <begin position="60"/>
        <end position="92"/>
    </location>
</feature>
<dbReference type="EMBL" id="BPQB01000010">
    <property type="protein sequence ID" value="GJE88798.1"/>
    <property type="molecule type" value="Genomic_DNA"/>
</dbReference>
<evidence type="ECO:0000256" key="1">
    <source>
        <dbReference type="SAM" id="MobiDB-lite"/>
    </source>
</evidence>
<proteinExistence type="predicted"/>
<gene>
    <name evidence="2" type="ORF">PsYK624_048850</name>
</gene>
<organism evidence="2 3">
    <name type="scientific">Phanerochaete sordida</name>
    <dbReference type="NCBI Taxonomy" id="48140"/>
    <lineage>
        <taxon>Eukaryota</taxon>
        <taxon>Fungi</taxon>
        <taxon>Dikarya</taxon>
        <taxon>Basidiomycota</taxon>
        <taxon>Agaricomycotina</taxon>
        <taxon>Agaricomycetes</taxon>
        <taxon>Polyporales</taxon>
        <taxon>Phanerochaetaceae</taxon>
        <taxon>Phanerochaete</taxon>
    </lineage>
</organism>
<reference evidence="2 3" key="1">
    <citation type="submission" date="2021-08" db="EMBL/GenBank/DDBJ databases">
        <title>Draft Genome Sequence of Phanerochaete sordida strain YK-624.</title>
        <authorList>
            <person name="Mori T."/>
            <person name="Dohra H."/>
            <person name="Suzuki T."/>
            <person name="Kawagishi H."/>
            <person name="Hirai H."/>
        </authorList>
    </citation>
    <scope>NUCLEOTIDE SEQUENCE [LARGE SCALE GENOMIC DNA]</scope>
    <source>
        <strain evidence="2 3">YK-624</strain>
    </source>
</reference>
<accession>A0A9P3LC50</accession>
<dbReference type="OrthoDB" id="3215388at2759"/>
<dbReference type="Proteomes" id="UP000703269">
    <property type="component" value="Unassembled WGS sequence"/>
</dbReference>
<evidence type="ECO:0000313" key="3">
    <source>
        <dbReference type="Proteomes" id="UP000703269"/>
    </source>
</evidence>
<feature type="compositionally biased region" description="Low complexity" evidence="1">
    <location>
        <begin position="60"/>
        <end position="70"/>
    </location>
</feature>
<sequence>MPFFARKSAAASSTTLSSVASAASTAALLAQPRPQKDFLAASGTLQSAYGFGGAAPVLPTVPSTPAVPKPAKAPKAKHVDAQKPASTPAKGQKDFEAAYGALSSMYGFGGAPVAPTPRGSK</sequence>
<protein>
    <submittedName>
        <fullName evidence="2">Uncharacterized protein</fullName>
    </submittedName>
</protein>
<keyword evidence="3" id="KW-1185">Reference proteome</keyword>
<evidence type="ECO:0000313" key="2">
    <source>
        <dbReference type="EMBL" id="GJE88798.1"/>
    </source>
</evidence>
<dbReference type="AlphaFoldDB" id="A0A9P3LC50"/>